<gene>
    <name evidence="2" type="ORF">CHS0354_028500</name>
</gene>
<accession>A0AAE0SEE2</accession>
<comment type="caution">
    <text evidence="2">The sequence shown here is derived from an EMBL/GenBank/DDBJ whole genome shotgun (WGS) entry which is preliminary data.</text>
</comment>
<evidence type="ECO:0000313" key="3">
    <source>
        <dbReference type="Proteomes" id="UP001195483"/>
    </source>
</evidence>
<proteinExistence type="predicted"/>
<keyword evidence="3" id="KW-1185">Reference proteome</keyword>
<dbReference type="AlphaFoldDB" id="A0AAE0SEE2"/>
<feature type="region of interest" description="Disordered" evidence="1">
    <location>
        <begin position="327"/>
        <end position="347"/>
    </location>
</feature>
<protein>
    <submittedName>
        <fullName evidence="2">Uncharacterized protein</fullName>
    </submittedName>
</protein>
<evidence type="ECO:0000313" key="2">
    <source>
        <dbReference type="EMBL" id="KAK3590391.1"/>
    </source>
</evidence>
<name>A0AAE0SEE2_9BIVA</name>
<sequence>MLYLKPSEILYSQESIKNIFTGRHFHSGRFIGETLDELADGRTTVERIDRISVIEIDGRWTTADNRRLWVFKNFELLGGCTCIPAIQTKRINPMKLNSRNGGTGIRVKGHPGGKWYDKLITSPAQYQNCLRGLFVDPYNRASSASKIDVCIRNPPNHPETDNNEEFLNIRQDIDSIHAFSSQPKSVVGYHEQSELNRTASNTVHTLYERSTSTPYTPQIGVQRSSHAVENENETSHDVSLEQSFRTMGLNSTVSSLHSTNMSNDMSLRNCSRQAEGFVPCTTQASSDRLAYGYENKTGTNINLYPAFSLNKRVQCEERNKYADLHRPINTDVSPLPGTRIDSFEGPAQKAGTKLKRASIQAFMHFKNIKQMKATPKPPSVIMLDPSKIRYTQDAIECPLRDTRWPTVHRRLLDLLETENQKPLEAYLVYNMYWIKKENDVLWFLKEHPEWRKTKINLKVLVIEDNDAFLDFMRKEKPWLQISDILQCGQSIELVK</sequence>
<dbReference type="Proteomes" id="UP001195483">
    <property type="component" value="Unassembled WGS sequence"/>
</dbReference>
<reference evidence="2" key="1">
    <citation type="journal article" date="2021" name="Genome Biol. Evol.">
        <title>A High-Quality Reference Genome for a Parasitic Bivalve with Doubly Uniparental Inheritance (Bivalvia: Unionida).</title>
        <authorList>
            <person name="Smith C.H."/>
        </authorList>
    </citation>
    <scope>NUCLEOTIDE SEQUENCE</scope>
    <source>
        <strain evidence="2">CHS0354</strain>
    </source>
</reference>
<organism evidence="2 3">
    <name type="scientific">Potamilus streckersoni</name>
    <dbReference type="NCBI Taxonomy" id="2493646"/>
    <lineage>
        <taxon>Eukaryota</taxon>
        <taxon>Metazoa</taxon>
        <taxon>Spiralia</taxon>
        <taxon>Lophotrochozoa</taxon>
        <taxon>Mollusca</taxon>
        <taxon>Bivalvia</taxon>
        <taxon>Autobranchia</taxon>
        <taxon>Heteroconchia</taxon>
        <taxon>Palaeoheterodonta</taxon>
        <taxon>Unionida</taxon>
        <taxon>Unionoidea</taxon>
        <taxon>Unionidae</taxon>
        <taxon>Ambleminae</taxon>
        <taxon>Lampsilini</taxon>
        <taxon>Potamilus</taxon>
    </lineage>
</organism>
<evidence type="ECO:0000256" key="1">
    <source>
        <dbReference type="SAM" id="MobiDB-lite"/>
    </source>
</evidence>
<dbReference type="EMBL" id="JAEAOA010001703">
    <property type="protein sequence ID" value="KAK3590391.1"/>
    <property type="molecule type" value="Genomic_DNA"/>
</dbReference>
<reference evidence="2" key="2">
    <citation type="journal article" date="2021" name="Genome Biol. Evol.">
        <title>Developing a high-quality reference genome for a parasitic bivalve with doubly uniparental inheritance (Bivalvia: Unionida).</title>
        <authorList>
            <person name="Smith C.H."/>
        </authorList>
    </citation>
    <scope>NUCLEOTIDE SEQUENCE</scope>
    <source>
        <strain evidence="2">CHS0354</strain>
        <tissue evidence="2">Mantle</tissue>
    </source>
</reference>
<reference evidence="2" key="3">
    <citation type="submission" date="2023-05" db="EMBL/GenBank/DDBJ databases">
        <authorList>
            <person name="Smith C.H."/>
        </authorList>
    </citation>
    <scope>NUCLEOTIDE SEQUENCE</scope>
    <source>
        <strain evidence="2">CHS0354</strain>
        <tissue evidence="2">Mantle</tissue>
    </source>
</reference>